<evidence type="ECO:0000256" key="4">
    <source>
        <dbReference type="ARBA" id="ARBA00022575"/>
    </source>
</evidence>
<sequence>MAPAYPFPDNVHVSSSVTLKLNDSNYLLWKTQFESLLSSQKLIGFVNGVVTPPAQTRLVVNDDVTSEVPNPQYEDWFCTDQLVRSWLFGTLSEEVLGHVHNLTTSRQIWISLAENFNKSSIAREFSLRRNLQLLTKKDKSLSVYCRDFKIICDSLSSIGKPVEESMKIFGFLNGLGREYDPITTVIQSSLSKLPAPTFNDVISEVQGFDSKLQSYDDTVSVNPHLAFNTERSNSSAPQYNSNSRGRGRSGQNRGRGGYSTRGRGFSQHQSASPSSGERPVCQICGRIGHTAIKCYNRFDNNYQSEVPTQAFSALRVSDETGKEWYPDSAATAHITASTSGLQNATTYEGNDAVLVGDGTYLPITHVGSTTISSSKGTIPLNEVLVCPAIQKSLLSVSKLCDDYPCGVYFDANKVCIIDLTTQKVVSKGPRNNGLYMLENSEFVALYSNRQCAASMETWHHRLGHSNSKILQQLLTRKEIQVNKSRTSPVCEPCQMGKSTRLQFFSSDFRAFKPLDRVHCDLWGPSPVVSNQGFKYYAVFVDDFSRFSWFFPLRMKSEFISVFIAYQKLVENQLGTKIKEFQSDGGGEFTSNKLNEHFREHGIHHRISCPYTPQQNGVAERKHRHLVELGLSMLYHSHTPLKFWVEAFFTANYLSNLLPSSVLKEISPYETLFQQKVDYTPLRVFGTACYPCLRPLAKNKFDPRSLQCVFLGYHNQYKGYRCLYPPTGKVYISRHVIFDEAQFPFKEKYHSLVPKYQTTLLQAWQHTDLTPPSVPSSQLQPLARQVTPMATSENQPMMNYETEEAVNVNMETSSDEETESNDEFDHEVAPVLNDQNEDNALGQGSLENLHPMITRSKDGIQKPNPRYALIVSKSSFDEPKTITTAMKHPGWNAAVMDEIDRIHMLNTWSLVPATEDMNILTSKWVFKTKLKPDGTIDKLKARLVAKGFDQEEGVDYLETFSPVVRTATIRLVLDTATVNEWPLKQLDVSNAFLHGELQEPVFMFQPSRFVDPNKPNHVCRLTKALYGLKQAPRAWFDTFSNFLLDFGFECSTSDPSLFVCHQNGQSLILLLYVDDILLTGSDQLLMDKLLQALNNRFSMKDLGPPRYFLGIEIESYNNGLFLHQHAYASDILHQAGMTECNPMPTPLPQHLEDLNSEPFEEPTYFRSLAGKLQYLTITRPDIQYAVNFICQRMHAPTNSDFGLLKRILRYVKGTINMGLPIRKHNNPVLSGFCDSDYAGCTDTRRSTTGFCILLGSTLISWSAKRQPTISHSSTEAEYRALSDTAREITWISSLLRDLGISQHQPTRVFCDNLSAVYLSANPALHKRSKHFDKDFHYIRERVALGLIETQHIPATIQLADVFTKSLPRRPFITLRAKLGVSASPVSPTPSLKEGVEDNPINRTGFDKNKDMTHQSSVLDFEEKMASSDVKLIGAWASPFVMRPRIALNLKSVPYEFLQETFGSKSELLLKSNPVHKKIPVLLHADKPVSESNIIVEYIDDTWSSSGPSILPSDPYDRAMARFWAAYIDEKWFVALRGFLKAGGEEEKKAVIAQLEEGNAFLEKAFIDCSKGKPFFNGDNIGYLDIALGCFLAWLRVTELAVSYKILDEAKTPSLSKWAENFCNDPAVKPVMPETAKLAEFAKKIFPKPQA</sequence>
<dbReference type="FunFam" id="1.20.1050.10:FF:000016">
    <property type="entry name" value="Glutathione S-transferase U9"/>
    <property type="match status" value="1"/>
</dbReference>
<keyword evidence="5" id="KW-0645">Protease</keyword>
<dbReference type="CDD" id="cd03185">
    <property type="entry name" value="GST_C_Tau"/>
    <property type="match status" value="1"/>
</dbReference>
<dbReference type="Pfam" id="PF13976">
    <property type="entry name" value="gag_pre-integrs"/>
    <property type="match status" value="1"/>
</dbReference>
<dbReference type="InterPro" id="IPR040079">
    <property type="entry name" value="Glutathione_S-Trfase"/>
</dbReference>
<dbReference type="GO" id="GO:0046872">
    <property type="term" value="F:metal ion binding"/>
    <property type="evidence" value="ECO:0007669"/>
    <property type="project" value="UniProtKB-KW"/>
</dbReference>
<keyword evidence="4" id="KW-0216">Detoxification</keyword>
<comment type="catalytic activity">
    <reaction evidence="10">
        <text>RX + glutathione = an S-substituted glutathione + a halide anion + H(+)</text>
        <dbReference type="Rhea" id="RHEA:16437"/>
        <dbReference type="ChEBI" id="CHEBI:15378"/>
        <dbReference type="ChEBI" id="CHEBI:16042"/>
        <dbReference type="ChEBI" id="CHEBI:17792"/>
        <dbReference type="ChEBI" id="CHEBI:57925"/>
        <dbReference type="ChEBI" id="CHEBI:90779"/>
        <dbReference type="EC" id="2.5.1.18"/>
    </reaction>
</comment>
<dbReference type="SFLD" id="SFLDG01152">
    <property type="entry name" value="Main.3:_Omega-_and_Tau-like"/>
    <property type="match status" value="1"/>
</dbReference>
<dbReference type="Pfam" id="PF07727">
    <property type="entry name" value="RVT_2"/>
    <property type="match status" value="1"/>
</dbReference>
<dbReference type="EMBL" id="JAEFBJ010000006">
    <property type="protein sequence ID" value="KAG7596531.1"/>
    <property type="molecule type" value="Genomic_DNA"/>
</dbReference>
<dbReference type="GO" id="GO:0006508">
    <property type="term" value="P:proteolysis"/>
    <property type="evidence" value="ECO:0007669"/>
    <property type="project" value="UniProtKB-KW"/>
</dbReference>
<keyword evidence="6" id="KW-0808">Transferase</keyword>
<dbReference type="GO" id="GO:0015074">
    <property type="term" value="P:DNA integration"/>
    <property type="evidence" value="ECO:0007669"/>
    <property type="project" value="InterPro"/>
</dbReference>
<dbReference type="OrthoDB" id="1111775at2759"/>
<feature type="region of interest" description="Disordered" evidence="11">
    <location>
        <begin position="226"/>
        <end position="279"/>
    </location>
</feature>
<dbReference type="Pfam" id="PF14223">
    <property type="entry name" value="Retrotran_gag_2"/>
    <property type="match status" value="1"/>
</dbReference>
<dbReference type="InterPro" id="IPR045074">
    <property type="entry name" value="GST_C_Tau"/>
</dbReference>
<keyword evidence="7" id="KW-0479">Metal-binding</keyword>
<dbReference type="InterPro" id="IPR004045">
    <property type="entry name" value="Glutathione_S-Trfase_N"/>
</dbReference>
<dbReference type="PROSITE" id="PS50404">
    <property type="entry name" value="GST_NTER"/>
    <property type="match status" value="1"/>
</dbReference>
<keyword evidence="8" id="KW-0378">Hydrolase</keyword>
<dbReference type="Pfam" id="PF25597">
    <property type="entry name" value="SH3_retrovirus"/>
    <property type="match status" value="1"/>
</dbReference>
<evidence type="ECO:0000256" key="6">
    <source>
        <dbReference type="ARBA" id="ARBA00022679"/>
    </source>
</evidence>
<evidence type="ECO:0000259" key="13">
    <source>
        <dbReference type="PROSITE" id="PS50405"/>
    </source>
</evidence>
<dbReference type="Pfam" id="PF00043">
    <property type="entry name" value="GST_C"/>
    <property type="match status" value="1"/>
</dbReference>
<feature type="domain" description="GST N-terminal" evidence="12">
    <location>
        <begin position="1426"/>
        <end position="1505"/>
    </location>
</feature>
<evidence type="ECO:0000256" key="11">
    <source>
        <dbReference type="SAM" id="MobiDB-lite"/>
    </source>
</evidence>
<dbReference type="InterPro" id="IPR001584">
    <property type="entry name" value="Integrase_cat-core"/>
</dbReference>
<dbReference type="InterPro" id="IPR013103">
    <property type="entry name" value="RVT_2"/>
</dbReference>
<evidence type="ECO:0000259" key="14">
    <source>
        <dbReference type="PROSITE" id="PS50994"/>
    </source>
</evidence>
<reference evidence="15 16" key="1">
    <citation type="submission" date="2020-12" db="EMBL/GenBank/DDBJ databases">
        <title>Concerted genomic and epigenomic changes stabilize Arabidopsis allopolyploids.</title>
        <authorList>
            <person name="Chen Z."/>
        </authorList>
    </citation>
    <scope>NUCLEOTIDE SEQUENCE [LARGE SCALE GENOMIC DNA]</scope>
    <source>
        <strain evidence="15">As9502</strain>
        <tissue evidence="15">Leaf</tissue>
    </source>
</reference>
<feature type="compositionally biased region" description="Polar residues" evidence="11">
    <location>
        <begin position="229"/>
        <end position="239"/>
    </location>
</feature>
<dbReference type="InterPro" id="IPR025724">
    <property type="entry name" value="GAG-pre-integrase_dom"/>
</dbReference>
<gene>
    <name evidence="15" type="ORF">ISN44_As06g009780</name>
</gene>
<dbReference type="Pfam" id="PF02798">
    <property type="entry name" value="GST_N"/>
    <property type="match status" value="1"/>
</dbReference>
<dbReference type="InterPro" id="IPR045073">
    <property type="entry name" value="Omega/Tau-like"/>
</dbReference>
<dbReference type="CDD" id="cd09272">
    <property type="entry name" value="RNase_HI_RT_Ty1"/>
    <property type="match status" value="1"/>
</dbReference>
<keyword evidence="16" id="KW-1185">Reference proteome</keyword>
<keyword evidence="3" id="KW-0963">Cytoplasm</keyword>
<comment type="subcellular location">
    <subcellularLocation>
        <location evidence="1">Cytoplasm</location>
        <location evidence="1">Cytosol</location>
    </subcellularLocation>
</comment>
<dbReference type="InterPro" id="IPR039537">
    <property type="entry name" value="Retrotran_Ty1/copia-like"/>
</dbReference>
<feature type="compositionally biased region" description="Low complexity" evidence="11">
    <location>
        <begin position="240"/>
        <end position="252"/>
    </location>
</feature>
<evidence type="ECO:0000256" key="2">
    <source>
        <dbReference type="ARBA" id="ARBA00012452"/>
    </source>
</evidence>
<evidence type="ECO:0000313" key="16">
    <source>
        <dbReference type="Proteomes" id="UP000694251"/>
    </source>
</evidence>
<dbReference type="PANTHER" id="PTHR42648">
    <property type="entry name" value="TRANSPOSASE, PUTATIVE-RELATED"/>
    <property type="match status" value="1"/>
</dbReference>
<dbReference type="InterPro" id="IPR010987">
    <property type="entry name" value="Glutathione-S-Trfase_C-like"/>
</dbReference>
<evidence type="ECO:0000259" key="12">
    <source>
        <dbReference type="PROSITE" id="PS50404"/>
    </source>
</evidence>
<dbReference type="Proteomes" id="UP000694251">
    <property type="component" value="Chromosome 6"/>
</dbReference>
<evidence type="ECO:0000256" key="7">
    <source>
        <dbReference type="ARBA" id="ARBA00022723"/>
    </source>
</evidence>
<dbReference type="CDD" id="cd03058">
    <property type="entry name" value="GST_N_Tau"/>
    <property type="match status" value="1"/>
</dbReference>
<feature type="region of interest" description="Disordered" evidence="11">
    <location>
        <begin position="1384"/>
        <end position="1407"/>
    </location>
</feature>
<evidence type="ECO:0000256" key="8">
    <source>
        <dbReference type="ARBA" id="ARBA00022801"/>
    </source>
</evidence>
<dbReference type="Pfam" id="PF00665">
    <property type="entry name" value="rve"/>
    <property type="match status" value="1"/>
</dbReference>
<dbReference type="FunFam" id="3.40.30.10:FF:000044">
    <property type="entry name" value="Glutathione S-transferase GSTU6"/>
    <property type="match status" value="1"/>
</dbReference>
<dbReference type="PROSITE" id="PS50405">
    <property type="entry name" value="GST_CTER"/>
    <property type="match status" value="1"/>
</dbReference>
<organism evidence="15 16">
    <name type="scientific">Arabidopsis suecica</name>
    <name type="common">Swedish thale-cress</name>
    <name type="synonym">Cardaminopsis suecica</name>
    <dbReference type="NCBI Taxonomy" id="45249"/>
    <lineage>
        <taxon>Eukaryota</taxon>
        <taxon>Viridiplantae</taxon>
        <taxon>Streptophyta</taxon>
        <taxon>Embryophyta</taxon>
        <taxon>Tracheophyta</taxon>
        <taxon>Spermatophyta</taxon>
        <taxon>Magnoliopsida</taxon>
        <taxon>eudicotyledons</taxon>
        <taxon>Gunneridae</taxon>
        <taxon>Pentapetalae</taxon>
        <taxon>rosids</taxon>
        <taxon>malvids</taxon>
        <taxon>Brassicales</taxon>
        <taxon>Brassicaceae</taxon>
        <taxon>Camelineae</taxon>
        <taxon>Arabidopsis</taxon>
    </lineage>
</organism>
<evidence type="ECO:0000256" key="9">
    <source>
        <dbReference type="ARBA" id="ARBA00025743"/>
    </source>
</evidence>
<comment type="similarity">
    <text evidence="9">Belongs to the GST superfamily. Tau family.</text>
</comment>
<dbReference type="Pfam" id="PF22936">
    <property type="entry name" value="Pol_BBD"/>
    <property type="match status" value="1"/>
</dbReference>
<dbReference type="GO" id="GO:0009407">
    <property type="term" value="P:toxin catabolic process"/>
    <property type="evidence" value="ECO:0007669"/>
    <property type="project" value="UniProtKB-ARBA"/>
</dbReference>
<dbReference type="GO" id="GO:0006749">
    <property type="term" value="P:glutathione metabolic process"/>
    <property type="evidence" value="ECO:0007669"/>
    <property type="project" value="InterPro"/>
</dbReference>
<dbReference type="SFLD" id="SFLDS00019">
    <property type="entry name" value="Glutathione_Transferase_(cytos"/>
    <property type="match status" value="1"/>
</dbReference>
<evidence type="ECO:0000256" key="5">
    <source>
        <dbReference type="ARBA" id="ARBA00022670"/>
    </source>
</evidence>
<evidence type="ECO:0000256" key="3">
    <source>
        <dbReference type="ARBA" id="ARBA00022490"/>
    </source>
</evidence>
<dbReference type="PROSITE" id="PS50994">
    <property type="entry name" value="INTEGRASE"/>
    <property type="match status" value="1"/>
</dbReference>
<dbReference type="InterPro" id="IPR054722">
    <property type="entry name" value="PolX-like_BBD"/>
</dbReference>
<dbReference type="GO" id="GO:0008233">
    <property type="term" value="F:peptidase activity"/>
    <property type="evidence" value="ECO:0007669"/>
    <property type="project" value="UniProtKB-KW"/>
</dbReference>
<dbReference type="InterPro" id="IPR057670">
    <property type="entry name" value="SH3_retrovirus"/>
</dbReference>
<evidence type="ECO:0000313" key="15">
    <source>
        <dbReference type="EMBL" id="KAG7596531.1"/>
    </source>
</evidence>
<dbReference type="EC" id="2.5.1.18" evidence="2"/>
<feature type="domain" description="Integrase catalytic" evidence="14">
    <location>
        <begin position="509"/>
        <end position="675"/>
    </location>
</feature>
<comment type="caution">
    <text evidence="15">The sequence shown here is derived from an EMBL/GenBank/DDBJ whole genome shotgun (WGS) entry which is preliminary data.</text>
</comment>
<protein>
    <recommendedName>
        <fullName evidence="2">glutathione transferase</fullName>
        <ecNumber evidence="2">2.5.1.18</ecNumber>
    </recommendedName>
</protein>
<dbReference type="InterPro" id="IPR004046">
    <property type="entry name" value="GST_C"/>
</dbReference>
<accession>A0A8T2CNF4</accession>
<feature type="domain" description="GST C-terminal" evidence="13">
    <location>
        <begin position="1512"/>
        <end position="1644"/>
    </location>
</feature>
<feature type="compositionally biased region" description="Polar residues" evidence="11">
    <location>
        <begin position="266"/>
        <end position="275"/>
    </location>
</feature>
<dbReference type="GO" id="GO:0004364">
    <property type="term" value="F:glutathione transferase activity"/>
    <property type="evidence" value="ECO:0007669"/>
    <property type="project" value="UniProtKB-EC"/>
</dbReference>
<dbReference type="SFLD" id="SFLDG00358">
    <property type="entry name" value="Main_(cytGST)"/>
    <property type="match status" value="1"/>
</dbReference>
<evidence type="ECO:0000256" key="1">
    <source>
        <dbReference type="ARBA" id="ARBA00004514"/>
    </source>
</evidence>
<proteinExistence type="inferred from homology"/>
<dbReference type="PANTHER" id="PTHR42648:SF26">
    <property type="entry name" value="INTEGRASE CATALYTIC DOMAIN-CONTAINING PROTEIN"/>
    <property type="match status" value="1"/>
</dbReference>
<name>A0A8T2CNF4_ARASU</name>
<evidence type="ECO:0000256" key="10">
    <source>
        <dbReference type="ARBA" id="ARBA00047960"/>
    </source>
</evidence>